<dbReference type="InterPro" id="IPR013096">
    <property type="entry name" value="Cupin_2"/>
</dbReference>
<proteinExistence type="predicted"/>
<dbReference type="Proteomes" id="UP000315289">
    <property type="component" value="Unassembled WGS sequence"/>
</dbReference>
<dbReference type="Gene3D" id="2.60.120.10">
    <property type="entry name" value="Jelly Rolls"/>
    <property type="match status" value="1"/>
</dbReference>
<dbReference type="InterPro" id="IPR011051">
    <property type="entry name" value="RmlC_Cupin_sf"/>
</dbReference>
<organism evidence="2 3">
    <name type="scientific">Candidatus Nitrosocosmicus arcticus</name>
    <dbReference type="NCBI Taxonomy" id="2035267"/>
    <lineage>
        <taxon>Archaea</taxon>
        <taxon>Nitrososphaerota</taxon>
        <taxon>Nitrososphaeria</taxon>
        <taxon>Nitrososphaerales</taxon>
        <taxon>Nitrososphaeraceae</taxon>
        <taxon>Candidatus Nitrosocosmicus</taxon>
    </lineage>
</organism>
<evidence type="ECO:0000259" key="1">
    <source>
        <dbReference type="Pfam" id="PF07883"/>
    </source>
</evidence>
<gene>
    <name evidence="2" type="ORF">NARC_30290</name>
</gene>
<feature type="domain" description="Cupin type-2" evidence="1">
    <location>
        <begin position="38"/>
        <end position="78"/>
    </location>
</feature>
<dbReference type="InterPro" id="IPR053146">
    <property type="entry name" value="QDO-like"/>
</dbReference>
<name>A0A557SY90_9ARCH</name>
<keyword evidence="3" id="KW-1185">Reference proteome</keyword>
<dbReference type="InterPro" id="IPR014710">
    <property type="entry name" value="RmlC-like_jellyroll"/>
</dbReference>
<reference evidence="2 3" key="1">
    <citation type="journal article" date="2019" name="Front. Microbiol.">
        <title>Ammonia Oxidation by the Arctic Terrestrial Thaumarchaeote Candidatus Nitrosocosmicus arcticus Is Stimulated by Increasing Temperatures.</title>
        <authorList>
            <person name="Alves R.J.E."/>
            <person name="Kerou M."/>
            <person name="Zappe A."/>
            <person name="Bittner R."/>
            <person name="Abby S.S."/>
            <person name="Schmidt H.A."/>
            <person name="Pfeifer K."/>
            <person name="Schleper C."/>
        </authorList>
    </citation>
    <scope>NUCLEOTIDE SEQUENCE [LARGE SCALE GENOMIC DNA]</scope>
    <source>
        <strain evidence="2 3">Kfb</strain>
    </source>
</reference>
<dbReference type="RefSeq" id="WP_144729083.1">
    <property type="nucleotide sequence ID" value="NZ_ML675579.1"/>
</dbReference>
<evidence type="ECO:0000313" key="3">
    <source>
        <dbReference type="Proteomes" id="UP000315289"/>
    </source>
</evidence>
<dbReference type="AlphaFoldDB" id="A0A557SY90"/>
<comment type="caution">
    <text evidence="2">The sequence shown here is derived from an EMBL/GenBank/DDBJ whole genome shotgun (WGS) entry which is preliminary data.</text>
</comment>
<dbReference type="SUPFAM" id="SSF51182">
    <property type="entry name" value="RmlC-like cupins"/>
    <property type="match status" value="1"/>
</dbReference>
<dbReference type="PANTHER" id="PTHR36440:SF1">
    <property type="entry name" value="PUTATIVE (AFU_ORTHOLOGUE AFUA_8G07350)-RELATED"/>
    <property type="match status" value="1"/>
</dbReference>
<evidence type="ECO:0000313" key="2">
    <source>
        <dbReference type="EMBL" id="TVP41575.1"/>
    </source>
</evidence>
<dbReference type="OrthoDB" id="190812at2157"/>
<dbReference type="PANTHER" id="PTHR36440">
    <property type="entry name" value="PUTATIVE (AFU_ORTHOLOGUE AFUA_8G07350)-RELATED"/>
    <property type="match status" value="1"/>
</dbReference>
<protein>
    <submittedName>
        <fullName evidence="2">Cupin-domain containing protein</fullName>
    </submittedName>
</protein>
<dbReference type="Pfam" id="PF07883">
    <property type="entry name" value="Cupin_2"/>
    <property type="match status" value="1"/>
</dbReference>
<dbReference type="EMBL" id="VOAH01000003">
    <property type="protein sequence ID" value="TVP41575.1"/>
    <property type="molecule type" value="Genomic_DNA"/>
</dbReference>
<sequence>MKDKPFDFHGATFTIKVLTSETNGHYTVLDVIHPPNIGPAIHVHPKGSETFYIIEGDYEFILDGRVVTGKAGDVIFIQKEFHIDLL</sequence>
<accession>A0A557SY90</accession>